<accession>A0A6C2UDH6</accession>
<dbReference type="EMBL" id="CAAHFG010000004">
    <property type="protein sequence ID" value="VGO17471.1"/>
    <property type="molecule type" value="Genomic_DNA"/>
</dbReference>
<name>A0A6C2UDH6_PONDE</name>
<dbReference type="Gene3D" id="3.40.50.450">
    <property type="match status" value="1"/>
</dbReference>
<proteinExistence type="predicted"/>
<organism evidence="1 2">
    <name type="scientific">Pontiella desulfatans</name>
    <dbReference type="NCBI Taxonomy" id="2750659"/>
    <lineage>
        <taxon>Bacteria</taxon>
        <taxon>Pseudomonadati</taxon>
        <taxon>Kiritimatiellota</taxon>
        <taxon>Kiritimatiellia</taxon>
        <taxon>Kiritimatiellales</taxon>
        <taxon>Pontiellaceae</taxon>
        <taxon>Pontiella</taxon>
    </lineage>
</organism>
<dbReference type="RefSeq" id="WP_136082938.1">
    <property type="nucleotide sequence ID" value="NZ_CAAHFG010000004.1"/>
</dbReference>
<dbReference type="Proteomes" id="UP000366872">
    <property type="component" value="Unassembled WGS sequence"/>
</dbReference>
<reference evidence="1 2" key="1">
    <citation type="submission" date="2019-04" db="EMBL/GenBank/DDBJ databases">
        <authorList>
            <person name="Van Vliet M D."/>
        </authorList>
    </citation>
    <scope>NUCLEOTIDE SEQUENCE [LARGE SCALE GENOMIC DNA]</scope>
    <source>
        <strain evidence="1 2">F1</strain>
    </source>
</reference>
<gene>
    <name evidence="1" type="ORF">PDESU_06067</name>
</gene>
<evidence type="ECO:0000313" key="1">
    <source>
        <dbReference type="EMBL" id="VGO17471.1"/>
    </source>
</evidence>
<protein>
    <submittedName>
        <fullName evidence="1">Uncharacterized protein</fullName>
    </submittedName>
</protein>
<evidence type="ECO:0000313" key="2">
    <source>
        <dbReference type="Proteomes" id="UP000366872"/>
    </source>
</evidence>
<dbReference type="AlphaFoldDB" id="A0A6C2UDH6"/>
<keyword evidence="2" id="KW-1185">Reference proteome</keyword>
<sequence>MGKRCFVISPIGMENTTVREHADNVFDLIIAPAAEECGVVVSRSDQMPDPGHIMDQMFRSISKADFCIAILTGHNPNVFYELALCHAACKPVIVLMEKGNELPFDVRDLRCVFYDFGLKATFNRTYAKELQRQIEALRSSNWESSGLFARFVEELNGRVSVEKDGPVEADMLKRILLEATSHVDLMGVSLEQWRDVGGGERLVAKAKEGCKVRIMHMDPAHIALPELVEQASPDRGLEETTVSISMMANLFDKIGREHENIEVRPIHSGVPSVNLLRTDKAALAVTFLHATPPRQSPMWREAPSGSRLYQALTEEFQAMWERNQKPKG</sequence>